<name>A0AAW1V7Y6_9CUCU</name>
<dbReference type="AlphaFoldDB" id="A0AAW1V7Y6"/>
<evidence type="ECO:0000259" key="2">
    <source>
        <dbReference type="PROSITE" id="PS51303"/>
    </source>
</evidence>
<reference evidence="3 4" key="1">
    <citation type="submission" date="2023-03" db="EMBL/GenBank/DDBJ databases">
        <title>Genome insight into feeding habits of ladybird beetles.</title>
        <authorList>
            <person name="Li H.-S."/>
            <person name="Huang Y.-H."/>
            <person name="Pang H."/>
        </authorList>
    </citation>
    <scope>NUCLEOTIDE SEQUENCE [LARGE SCALE GENOMIC DNA]</scope>
    <source>
        <strain evidence="3">SYSU_2023b</strain>
        <tissue evidence="3">Whole body</tissue>
    </source>
</reference>
<protein>
    <recommendedName>
        <fullName evidence="2">PET domain-containing protein</fullName>
    </recommendedName>
</protein>
<dbReference type="Pfam" id="PF06297">
    <property type="entry name" value="PET"/>
    <property type="match status" value="1"/>
</dbReference>
<proteinExistence type="predicted"/>
<comment type="caution">
    <text evidence="3">The sequence shown here is derived from an EMBL/GenBank/DDBJ whole genome shotgun (WGS) entry which is preliminary data.</text>
</comment>
<evidence type="ECO:0000313" key="3">
    <source>
        <dbReference type="EMBL" id="KAK9888407.1"/>
    </source>
</evidence>
<gene>
    <name evidence="3" type="ORF">WA026_000656</name>
</gene>
<sequence>MFQQSFDENLCKNGSGACIKILQLYCTVFEKDQKEFLRYLMKNCKNCKCPRDCHAVSEFAARARIGFNSTGDSLDARTIGYTFVPSGLTKRHQVAQFYSLLPNHEVPKIGSPGEVMRSQRLVKQLPKQDLLLTACEFVDQTKGEVIRTL</sequence>
<dbReference type="PANTHER" id="PTHR24211">
    <property type="entry name" value="LIM DOMAIN-CONTAINING PROTEIN"/>
    <property type="match status" value="1"/>
</dbReference>
<evidence type="ECO:0000313" key="4">
    <source>
        <dbReference type="Proteomes" id="UP001431783"/>
    </source>
</evidence>
<keyword evidence="4" id="KW-1185">Reference proteome</keyword>
<dbReference type="PANTHER" id="PTHR24211:SF37">
    <property type="entry name" value="PROTEIN ESPINAS-LIKE PROTEIN"/>
    <property type="match status" value="1"/>
</dbReference>
<dbReference type="PROSITE" id="PS51303">
    <property type="entry name" value="PET"/>
    <property type="match status" value="1"/>
</dbReference>
<dbReference type="InterPro" id="IPR047120">
    <property type="entry name" value="Pk/Esn/Tes"/>
</dbReference>
<dbReference type="Proteomes" id="UP001431783">
    <property type="component" value="Unassembled WGS sequence"/>
</dbReference>
<dbReference type="EMBL" id="JARQZJ010000121">
    <property type="protein sequence ID" value="KAK9888407.1"/>
    <property type="molecule type" value="Genomic_DNA"/>
</dbReference>
<feature type="domain" description="PET" evidence="2">
    <location>
        <begin position="62"/>
        <end position="149"/>
    </location>
</feature>
<dbReference type="GO" id="GO:0008270">
    <property type="term" value="F:zinc ion binding"/>
    <property type="evidence" value="ECO:0007669"/>
    <property type="project" value="InterPro"/>
</dbReference>
<keyword evidence="1" id="KW-0677">Repeat</keyword>
<accession>A0AAW1V7Y6</accession>
<dbReference type="InterPro" id="IPR010442">
    <property type="entry name" value="PET_domain"/>
</dbReference>
<organism evidence="3 4">
    <name type="scientific">Henosepilachna vigintioctopunctata</name>
    <dbReference type="NCBI Taxonomy" id="420089"/>
    <lineage>
        <taxon>Eukaryota</taxon>
        <taxon>Metazoa</taxon>
        <taxon>Ecdysozoa</taxon>
        <taxon>Arthropoda</taxon>
        <taxon>Hexapoda</taxon>
        <taxon>Insecta</taxon>
        <taxon>Pterygota</taxon>
        <taxon>Neoptera</taxon>
        <taxon>Endopterygota</taxon>
        <taxon>Coleoptera</taxon>
        <taxon>Polyphaga</taxon>
        <taxon>Cucujiformia</taxon>
        <taxon>Coccinelloidea</taxon>
        <taxon>Coccinellidae</taxon>
        <taxon>Epilachninae</taxon>
        <taxon>Epilachnini</taxon>
        <taxon>Henosepilachna</taxon>
    </lineage>
</organism>
<evidence type="ECO:0000256" key="1">
    <source>
        <dbReference type="ARBA" id="ARBA00022737"/>
    </source>
</evidence>